<dbReference type="AlphaFoldDB" id="A0A6P7FXH8"/>
<evidence type="ECO:0000256" key="1">
    <source>
        <dbReference type="ARBA" id="ARBA00022723"/>
    </source>
</evidence>
<dbReference type="PROSITE" id="PS51081">
    <property type="entry name" value="ZF_SIAH"/>
    <property type="match status" value="1"/>
</dbReference>
<sequence>MAFILPDNILETLLCSFCHKYLSVKPVKVYPNRLIQCGRCVDNKEHSIYKSEGVESLYGKMAENILFKCVNRFDGCRHLLTYSQVRDHEQVCFEKIHQCPICGEKTASFLMLRHFHSKHKGATLDFPAFVFNLNDHLEMPSVYIYQEEDNLFFLYISYRKSENTIRLDLVYIGSDKLSKNIYHEFTVCLEKIHKCPICDEEMASFLMLRHFRTKHKDAILNCPAFIFNLNDQSEMPSVYVYQEEDNLFFLYISYSN</sequence>
<keyword evidence="3" id="KW-0862">Zinc</keyword>
<dbReference type="InterPro" id="IPR013010">
    <property type="entry name" value="Znf_SIAH"/>
</dbReference>
<dbReference type="UniPathway" id="UPA00143"/>
<dbReference type="PANTHER" id="PTHR45877">
    <property type="entry name" value="E3 UBIQUITIN-PROTEIN LIGASE SIAH2"/>
    <property type="match status" value="1"/>
</dbReference>
<dbReference type="InterPro" id="IPR004162">
    <property type="entry name" value="SINA-like_animal"/>
</dbReference>
<dbReference type="RefSeq" id="XP_028137573.1">
    <property type="nucleotide sequence ID" value="XM_028281772.1"/>
</dbReference>
<dbReference type="GO" id="GO:0043161">
    <property type="term" value="P:proteasome-mediated ubiquitin-dependent protein catabolic process"/>
    <property type="evidence" value="ECO:0007669"/>
    <property type="project" value="TreeGrafter"/>
</dbReference>
<reference evidence="6" key="1">
    <citation type="submission" date="2025-08" db="UniProtKB">
        <authorList>
            <consortium name="RefSeq"/>
        </authorList>
    </citation>
    <scope>IDENTIFICATION</scope>
    <source>
        <tissue evidence="6">Whole insect</tissue>
    </source>
</reference>
<evidence type="ECO:0000256" key="3">
    <source>
        <dbReference type="ARBA" id="ARBA00022833"/>
    </source>
</evidence>
<dbReference type="GO" id="GO:0008270">
    <property type="term" value="F:zinc ion binding"/>
    <property type="evidence" value="ECO:0007669"/>
    <property type="project" value="UniProtKB-KW"/>
</dbReference>
<gene>
    <name evidence="6" type="primary">LOC114332061</name>
</gene>
<dbReference type="InterPro" id="IPR013087">
    <property type="entry name" value="Znf_C2H2_type"/>
</dbReference>
<dbReference type="PANTHER" id="PTHR45877:SF2">
    <property type="entry name" value="E3 UBIQUITIN-PROTEIN LIGASE SINA-RELATED"/>
    <property type="match status" value="1"/>
</dbReference>
<keyword evidence="1" id="KW-0479">Metal-binding</keyword>
<organism evidence="6">
    <name type="scientific">Diabrotica virgifera virgifera</name>
    <name type="common">western corn rootworm</name>
    <dbReference type="NCBI Taxonomy" id="50390"/>
    <lineage>
        <taxon>Eukaryota</taxon>
        <taxon>Metazoa</taxon>
        <taxon>Ecdysozoa</taxon>
        <taxon>Arthropoda</taxon>
        <taxon>Hexapoda</taxon>
        <taxon>Insecta</taxon>
        <taxon>Pterygota</taxon>
        <taxon>Neoptera</taxon>
        <taxon>Endopterygota</taxon>
        <taxon>Coleoptera</taxon>
        <taxon>Polyphaga</taxon>
        <taxon>Cucujiformia</taxon>
        <taxon>Chrysomeloidea</taxon>
        <taxon>Chrysomelidae</taxon>
        <taxon>Galerucinae</taxon>
        <taxon>Diabroticina</taxon>
        <taxon>Diabroticites</taxon>
        <taxon>Diabrotica</taxon>
    </lineage>
</organism>
<evidence type="ECO:0000259" key="5">
    <source>
        <dbReference type="PROSITE" id="PS51081"/>
    </source>
</evidence>
<dbReference type="GO" id="GO:0016567">
    <property type="term" value="P:protein ubiquitination"/>
    <property type="evidence" value="ECO:0007669"/>
    <property type="project" value="UniProtKB-UniPathway"/>
</dbReference>
<evidence type="ECO:0000256" key="4">
    <source>
        <dbReference type="PROSITE-ProRule" id="PRU00455"/>
    </source>
</evidence>
<accession>A0A6P7FXH8</accession>
<proteinExistence type="predicted"/>
<dbReference type="InterPro" id="IPR013083">
    <property type="entry name" value="Znf_RING/FYVE/PHD"/>
</dbReference>
<dbReference type="GO" id="GO:0005737">
    <property type="term" value="C:cytoplasm"/>
    <property type="evidence" value="ECO:0007669"/>
    <property type="project" value="TreeGrafter"/>
</dbReference>
<keyword evidence="2 4" id="KW-0863">Zinc-finger</keyword>
<evidence type="ECO:0000256" key="2">
    <source>
        <dbReference type="ARBA" id="ARBA00022771"/>
    </source>
</evidence>
<dbReference type="GO" id="GO:0031624">
    <property type="term" value="F:ubiquitin conjugating enzyme binding"/>
    <property type="evidence" value="ECO:0007669"/>
    <property type="project" value="TreeGrafter"/>
</dbReference>
<feature type="domain" description="SIAH-type" evidence="5">
    <location>
        <begin position="64"/>
        <end position="120"/>
    </location>
</feature>
<dbReference type="Gene3D" id="3.30.40.10">
    <property type="entry name" value="Zinc/RING finger domain, C3HC4 (zinc finger)"/>
    <property type="match status" value="1"/>
</dbReference>
<dbReference type="GO" id="GO:0061630">
    <property type="term" value="F:ubiquitin protein ligase activity"/>
    <property type="evidence" value="ECO:0007669"/>
    <property type="project" value="TreeGrafter"/>
</dbReference>
<evidence type="ECO:0000313" key="6">
    <source>
        <dbReference type="RefSeq" id="XP_028137573.1"/>
    </source>
</evidence>
<dbReference type="SUPFAM" id="SSF49599">
    <property type="entry name" value="TRAF domain-like"/>
    <property type="match status" value="1"/>
</dbReference>
<dbReference type="SMART" id="SM00355">
    <property type="entry name" value="ZnF_C2H2"/>
    <property type="match status" value="2"/>
</dbReference>
<name>A0A6P7FXH8_DIAVI</name>
<protein>
    <submittedName>
        <fullName evidence="6">Uncharacterized protein LOC114332061 isoform X3</fullName>
    </submittedName>
</protein>